<dbReference type="EMBL" id="CAIZ01000164">
    <property type="protein sequence ID" value="CCH71339.1"/>
    <property type="molecule type" value="Genomic_DNA"/>
</dbReference>
<dbReference type="Pfam" id="PF13404">
    <property type="entry name" value="HTH_AsnC-type"/>
    <property type="match status" value="1"/>
</dbReference>
<dbReference type="InterPro" id="IPR036390">
    <property type="entry name" value="WH_DNA-bd_sf"/>
</dbReference>
<dbReference type="InterPro" id="IPR000485">
    <property type="entry name" value="AsnC-type_HTH_dom"/>
</dbReference>
<dbReference type="RefSeq" id="WP_010851166.1">
    <property type="nucleotide sequence ID" value="NZ_HF570956.1"/>
</dbReference>
<gene>
    <name evidence="6" type="ORF">BN10_900025</name>
</gene>
<dbReference type="Pfam" id="PF01037">
    <property type="entry name" value="AsnC_trans_reg"/>
    <property type="match status" value="1"/>
</dbReference>
<evidence type="ECO:0000256" key="1">
    <source>
        <dbReference type="ARBA" id="ARBA00023015"/>
    </source>
</evidence>
<keyword evidence="1" id="KW-0805">Transcription regulation</keyword>
<feature type="region of interest" description="Disordered" evidence="4">
    <location>
        <begin position="1"/>
        <end position="20"/>
    </location>
</feature>
<keyword evidence="3" id="KW-0804">Transcription</keyword>
<evidence type="ECO:0000313" key="6">
    <source>
        <dbReference type="EMBL" id="CCH71339.1"/>
    </source>
</evidence>
<dbReference type="PRINTS" id="PR00033">
    <property type="entry name" value="HTHASNC"/>
</dbReference>
<accession>N0E6D2</accession>
<sequence length="176" mass="18736">MPRNPQSRRDLLPGPPPVRPPTLDEVDLDLLRLLQTDGRRSVAALARDVGLAESTCAGRVRALTERGIVRGFVADIDAASVGFAVEAMVAIRFSGHVRTQVEAFRDEVAKVPGVLALYNTSGGNDFLVHVAATGSDALRNFVLDHLANRPGVVHAETSLIFEATRGAGLLPAGRQP</sequence>
<dbReference type="InterPro" id="IPR019887">
    <property type="entry name" value="Tscrpt_reg_AsnC/Lrp_C"/>
</dbReference>
<protein>
    <submittedName>
        <fullName evidence="6">Transcriptional regulator, AsnC family</fullName>
    </submittedName>
</protein>
<evidence type="ECO:0000256" key="4">
    <source>
        <dbReference type="SAM" id="MobiDB-lite"/>
    </source>
</evidence>
<name>N0E6D2_9MICO</name>
<dbReference type="Proteomes" id="UP000013167">
    <property type="component" value="Unassembled WGS sequence"/>
</dbReference>
<dbReference type="SMART" id="SM00344">
    <property type="entry name" value="HTH_ASNC"/>
    <property type="match status" value="1"/>
</dbReference>
<evidence type="ECO:0000256" key="3">
    <source>
        <dbReference type="ARBA" id="ARBA00023163"/>
    </source>
</evidence>
<dbReference type="InterPro" id="IPR011008">
    <property type="entry name" value="Dimeric_a/b-barrel"/>
</dbReference>
<keyword evidence="2" id="KW-0238">DNA-binding</keyword>
<dbReference type="PANTHER" id="PTHR30154:SF54">
    <property type="entry name" value="POSSIBLE TRANSCRIPTIONAL REGULATORY PROTEIN (PROBABLY LRP_ASNC-FAMILY)"/>
    <property type="match status" value="1"/>
</dbReference>
<dbReference type="PANTHER" id="PTHR30154">
    <property type="entry name" value="LEUCINE-RESPONSIVE REGULATORY PROTEIN"/>
    <property type="match status" value="1"/>
</dbReference>
<dbReference type="GO" id="GO:0005829">
    <property type="term" value="C:cytosol"/>
    <property type="evidence" value="ECO:0007669"/>
    <property type="project" value="TreeGrafter"/>
</dbReference>
<feature type="domain" description="HTH asnC-type" evidence="5">
    <location>
        <begin position="23"/>
        <end position="84"/>
    </location>
</feature>
<dbReference type="GO" id="GO:0043200">
    <property type="term" value="P:response to amino acid"/>
    <property type="evidence" value="ECO:0007669"/>
    <property type="project" value="TreeGrafter"/>
</dbReference>
<dbReference type="HOGENOM" id="CLU_091233_0_3_11"/>
<keyword evidence="7" id="KW-1185">Reference proteome</keyword>
<dbReference type="Gene3D" id="3.30.70.920">
    <property type="match status" value="1"/>
</dbReference>
<dbReference type="CDD" id="cd00090">
    <property type="entry name" value="HTH_ARSR"/>
    <property type="match status" value="1"/>
</dbReference>
<comment type="caution">
    <text evidence="6">The sequence shown here is derived from an EMBL/GenBank/DDBJ whole genome shotgun (WGS) entry which is preliminary data.</text>
</comment>
<dbReference type="SUPFAM" id="SSF54909">
    <property type="entry name" value="Dimeric alpha+beta barrel"/>
    <property type="match status" value="1"/>
</dbReference>
<dbReference type="Gene3D" id="1.10.10.10">
    <property type="entry name" value="Winged helix-like DNA-binding domain superfamily/Winged helix DNA-binding domain"/>
    <property type="match status" value="1"/>
</dbReference>
<dbReference type="PROSITE" id="PS50956">
    <property type="entry name" value="HTH_ASNC_2"/>
    <property type="match status" value="1"/>
</dbReference>
<dbReference type="InterPro" id="IPR019888">
    <property type="entry name" value="Tscrpt_reg_AsnC-like"/>
</dbReference>
<dbReference type="GO" id="GO:0043565">
    <property type="term" value="F:sequence-specific DNA binding"/>
    <property type="evidence" value="ECO:0007669"/>
    <property type="project" value="InterPro"/>
</dbReference>
<dbReference type="OrthoDB" id="4411089at2"/>
<dbReference type="SUPFAM" id="SSF46785">
    <property type="entry name" value="Winged helix' DNA-binding domain"/>
    <property type="match status" value="1"/>
</dbReference>
<evidence type="ECO:0000256" key="2">
    <source>
        <dbReference type="ARBA" id="ARBA00023125"/>
    </source>
</evidence>
<dbReference type="STRING" id="1193181.BN10_900025"/>
<dbReference type="AlphaFoldDB" id="N0E6D2"/>
<reference evidence="6 7" key="1">
    <citation type="journal article" date="2013" name="ISME J.">
        <title>A metabolic model for members of the genus Tetrasphaera involved in enhanced biological phosphorus removal.</title>
        <authorList>
            <person name="Kristiansen R."/>
            <person name="Nguyen H.T.T."/>
            <person name="Saunders A.M."/>
            <person name="Nielsen J.L."/>
            <person name="Wimmer R."/>
            <person name="Le V.Q."/>
            <person name="McIlroy S.J."/>
            <person name="Petrovski S."/>
            <person name="Seviour R.J."/>
            <person name="Calteau A."/>
            <person name="Nielsen K.L."/>
            <person name="Nielsen P.H."/>
        </authorList>
    </citation>
    <scope>NUCLEOTIDE SEQUENCE [LARGE SCALE GENOMIC DNA]</scope>
    <source>
        <strain evidence="6 7">Lp2</strain>
    </source>
</reference>
<evidence type="ECO:0000313" key="7">
    <source>
        <dbReference type="Proteomes" id="UP000013167"/>
    </source>
</evidence>
<evidence type="ECO:0000259" key="5">
    <source>
        <dbReference type="PROSITE" id="PS50956"/>
    </source>
</evidence>
<dbReference type="InterPro" id="IPR011991">
    <property type="entry name" value="ArsR-like_HTH"/>
</dbReference>
<proteinExistence type="predicted"/>
<dbReference type="eggNOG" id="COG1522">
    <property type="taxonomic scope" value="Bacteria"/>
</dbReference>
<organism evidence="6 7">
    <name type="scientific">Phycicoccus elongatus Lp2</name>
    <dbReference type="NCBI Taxonomy" id="1193181"/>
    <lineage>
        <taxon>Bacteria</taxon>
        <taxon>Bacillati</taxon>
        <taxon>Actinomycetota</taxon>
        <taxon>Actinomycetes</taxon>
        <taxon>Micrococcales</taxon>
        <taxon>Intrasporangiaceae</taxon>
        <taxon>Phycicoccus</taxon>
    </lineage>
</organism>
<dbReference type="InterPro" id="IPR036388">
    <property type="entry name" value="WH-like_DNA-bd_sf"/>
</dbReference>